<evidence type="ECO:0000313" key="1">
    <source>
        <dbReference type="EMBL" id="KAL2040273.1"/>
    </source>
</evidence>
<accession>A0ABR4A3M8</accession>
<reference evidence="1 2" key="1">
    <citation type="submission" date="2024-09" db="EMBL/GenBank/DDBJ databases">
        <title>Rethinking Asexuality: The Enigmatic Case of Functional Sexual Genes in Lepraria (Stereocaulaceae).</title>
        <authorList>
            <person name="Doellman M."/>
            <person name="Sun Y."/>
            <person name="Barcenas-Pena A."/>
            <person name="Lumbsch H.T."/>
            <person name="Grewe F."/>
        </authorList>
    </citation>
    <scope>NUCLEOTIDE SEQUENCE [LARGE SCALE GENOMIC DNA]</scope>
    <source>
        <strain evidence="1 2">Mercado 3170</strain>
    </source>
</reference>
<dbReference type="Pfam" id="PF08520">
    <property type="entry name" value="Mitofissin"/>
    <property type="match status" value="1"/>
</dbReference>
<gene>
    <name evidence="1" type="ORF">N7G274_007176</name>
</gene>
<dbReference type="EMBL" id="JBEFKJ010000022">
    <property type="protein sequence ID" value="KAL2040273.1"/>
    <property type="molecule type" value="Genomic_DNA"/>
</dbReference>
<comment type="caution">
    <text evidence="1">The sequence shown here is derived from an EMBL/GenBank/DDBJ whole genome shotgun (WGS) entry which is preliminary data.</text>
</comment>
<keyword evidence="2" id="KW-1185">Reference proteome</keyword>
<dbReference type="PANTHER" id="PTHR28075:SF1">
    <property type="entry name" value="DUF1748-DOMAIN-CONTAINING PROTEIN"/>
    <property type="match status" value="1"/>
</dbReference>
<dbReference type="PANTHER" id="PTHR28075">
    <property type="entry name" value="CHROMOSOME 16, WHOLE GENOME SHOTGUN SEQUENCE"/>
    <property type="match status" value="1"/>
</dbReference>
<organism evidence="1 2">
    <name type="scientific">Stereocaulon virgatum</name>
    <dbReference type="NCBI Taxonomy" id="373712"/>
    <lineage>
        <taxon>Eukaryota</taxon>
        <taxon>Fungi</taxon>
        <taxon>Dikarya</taxon>
        <taxon>Ascomycota</taxon>
        <taxon>Pezizomycotina</taxon>
        <taxon>Lecanoromycetes</taxon>
        <taxon>OSLEUM clade</taxon>
        <taxon>Lecanoromycetidae</taxon>
        <taxon>Lecanorales</taxon>
        <taxon>Lecanorineae</taxon>
        <taxon>Stereocaulaceae</taxon>
        <taxon>Stereocaulon</taxon>
    </lineage>
</organism>
<sequence length="140" mass="15915">MLDQRRPPCPSCLLDTLLSHISAIRLHNSCIPLQRRVPSSFQQLPLNHPRQKDMVLGRLTHYAFDAVLLSAFLAGVRRSTGLTYAHPQPQRYANPDVKQDKISDSKELKKWVDSYLGVGEWVMDQSVAILGSSGFFERKR</sequence>
<name>A0ABR4A3M8_9LECA</name>
<dbReference type="InterPro" id="IPR013726">
    <property type="entry name" value="Mitofissin"/>
</dbReference>
<dbReference type="Proteomes" id="UP001590950">
    <property type="component" value="Unassembled WGS sequence"/>
</dbReference>
<proteinExistence type="predicted"/>
<evidence type="ECO:0000313" key="2">
    <source>
        <dbReference type="Proteomes" id="UP001590950"/>
    </source>
</evidence>
<evidence type="ECO:0008006" key="3">
    <source>
        <dbReference type="Google" id="ProtNLM"/>
    </source>
</evidence>
<protein>
    <recommendedName>
        <fullName evidence="3">DUF1748-domain-containing protein</fullName>
    </recommendedName>
</protein>